<dbReference type="AlphaFoldDB" id="A0AAV5QKI0"/>
<protein>
    <recommendedName>
        <fullName evidence="14">Carboxypeptidase</fullName>
        <ecNumber evidence="14">3.4.16.-</ecNumber>
    </recommendedName>
</protein>
<dbReference type="PRINTS" id="PR00724">
    <property type="entry name" value="CRBOXYPTASEC"/>
</dbReference>
<comment type="caution">
    <text evidence="15">The sequence shown here is derived from an EMBL/GenBank/DDBJ whole genome shotgun (WGS) entry which is preliminary data.</text>
</comment>
<keyword evidence="5 14" id="KW-0645">Protease</keyword>
<dbReference type="Proteomes" id="UP001360560">
    <property type="component" value="Unassembled WGS sequence"/>
</dbReference>
<keyword evidence="7" id="KW-0053">Apoptosis</keyword>
<gene>
    <name evidence="15" type="ORF">DASC09_021900</name>
</gene>
<dbReference type="GO" id="GO:0005802">
    <property type="term" value="C:trans-Golgi network"/>
    <property type="evidence" value="ECO:0007669"/>
    <property type="project" value="TreeGrafter"/>
</dbReference>
<proteinExistence type="inferred from homology"/>
<dbReference type="InterPro" id="IPR033124">
    <property type="entry name" value="Ser_caboxypep_his_AS"/>
</dbReference>
<dbReference type="PANTHER" id="PTHR11802:SF190">
    <property type="entry name" value="PHEROMONE-PROCESSING CARBOXYPEPTIDASE KEX1"/>
    <property type="match status" value="1"/>
</dbReference>
<evidence type="ECO:0000256" key="5">
    <source>
        <dbReference type="ARBA" id="ARBA00022670"/>
    </source>
</evidence>
<accession>A0AAV5QKI0</accession>
<sequence length="505" mass="56327">MFKIGFLISLLFILQAAYALPLTEALFKQNKILKRATCADDYSVKNLPGLDKMDPKFVPEMHAGYIQAEENVDEDYFFWKFSKNQTESASSDRLILWFNGGPGCSSMAGALAENGPLTLNDNDEVVYSPGTWIEEGDLVFIDQPGGVGFSDSNDYSSELKDIAANMMTFLKNYFEVFPEDKAKDLYLSGESYAGQYIPYFGAKILAEETDINLKGLLIFNGYIYPDVQQSALFEFGVENNIISQSDADEAQDEIQECIQTYESNQQLWASVIKEIEANGEYEGENDFETDDNKVESYECIQLLNEFLLATYDTSKPEDELCINVYDFRLRDSSLCGSNSFPPNHQQINDFLNSATIDEALNLKTAKNWSDCDSGTVGENLVNYYSYPAFFKLPYILSKIPILIAAGENDIICNIKGLEKMVSVLTWGDKLSPGFSSDIEYANYGVDGTTYGTVKQEGNLMFAGISNASHMAPYSQPIGSRALIDIFFGDFIKNGSNYVAPSHGDF</sequence>
<dbReference type="InterPro" id="IPR018202">
    <property type="entry name" value="Ser_caboxypep_ser_AS"/>
</dbReference>
<keyword evidence="16" id="KW-1185">Reference proteome</keyword>
<dbReference type="RefSeq" id="XP_064851865.1">
    <property type="nucleotide sequence ID" value="XM_064995793.1"/>
</dbReference>
<feature type="chain" id="PRO_5043097235" description="Carboxypeptidase" evidence="14">
    <location>
        <begin position="20"/>
        <end position="505"/>
    </location>
</feature>
<keyword evidence="13" id="KW-0325">Glycoprotein</keyword>
<evidence type="ECO:0000256" key="10">
    <source>
        <dbReference type="ARBA" id="ARBA00022989"/>
    </source>
</evidence>
<dbReference type="PANTHER" id="PTHR11802">
    <property type="entry name" value="SERINE PROTEASE FAMILY S10 SERINE CARBOXYPEPTIDASE"/>
    <property type="match status" value="1"/>
</dbReference>
<dbReference type="EC" id="3.4.16.-" evidence="14"/>
<evidence type="ECO:0000256" key="2">
    <source>
        <dbReference type="ARBA" id="ARBA00004393"/>
    </source>
</evidence>
<comment type="subcellular location">
    <subcellularLocation>
        <location evidence="2">Golgi apparatus</location>
        <location evidence="2">trans-Golgi network membrane</location>
        <topology evidence="2">Single-pass type I membrane protein</topology>
    </subcellularLocation>
</comment>
<dbReference type="GO" id="GO:0006915">
    <property type="term" value="P:apoptotic process"/>
    <property type="evidence" value="ECO:0007669"/>
    <property type="project" value="UniProtKB-KW"/>
</dbReference>
<evidence type="ECO:0000256" key="7">
    <source>
        <dbReference type="ARBA" id="ARBA00022703"/>
    </source>
</evidence>
<dbReference type="GeneID" id="90072844"/>
<keyword evidence="4 14" id="KW-0121">Carboxypeptidase</keyword>
<feature type="signal peptide" evidence="14">
    <location>
        <begin position="1"/>
        <end position="19"/>
    </location>
</feature>
<comment type="similarity">
    <text evidence="3 14">Belongs to the peptidase S10 family.</text>
</comment>
<dbReference type="EMBL" id="BTFZ01000004">
    <property type="protein sequence ID" value="GMM34865.1"/>
    <property type="molecule type" value="Genomic_DNA"/>
</dbReference>
<dbReference type="InterPro" id="IPR001563">
    <property type="entry name" value="Peptidase_S10"/>
</dbReference>
<evidence type="ECO:0000256" key="13">
    <source>
        <dbReference type="ARBA" id="ARBA00023180"/>
    </source>
</evidence>
<keyword evidence="8 14" id="KW-0732">Signal</keyword>
<keyword evidence="6" id="KW-0812">Transmembrane</keyword>
<dbReference type="PROSITE" id="PS00131">
    <property type="entry name" value="CARBOXYPEPT_SER_SER"/>
    <property type="match status" value="1"/>
</dbReference>
<dbReference type="Gene3D" id="3.40.50.1820">
    <property type="entry name" value="alpha/beta hydrolase"/>
    <property type="match status" value="1"/>
</dbReference>
<evidence type="ECO:0000256" key="3">
    <source>
        <dbReference type="ARBA" id="ARBA00009431"/>
    </source>
</evidence>
<evidence type="ECO:0000256" key="12">
    <source>
        <dbReference type="ARBA" id="ARBA00023136"/>
    </source>
</evidence>
<dbReference type="SUPFAM" id="SSF53474">
    <property type="entry name" value="alpha/beta-Hydrolases"/>
    <property type="match status" value="1"/>
</dbReference>
<evidence type="ECO:0000256" key="8">
    <source>
        <dbReference type="ARBA" id="ARBA00022729"/>
    </source>
</evidence>
<keyword evidence="10" id="KW-1133">Transmembrane helix</keyword>
<dbReference type="InterPro" id="IPR029058">
    <property type="entry name" value="AB_hydrolase_fold"/>
</dbReference>
<reference evidence="15 16" key="1">
    <citation type="journal article" date="2023" name="Elife">
        <title>Identification of key yeast species and microbe-microbe interactions impacting larval growth of Drosophila in the wild.</title>
        <authorList>
            <person name="Mure A."/>
            <person name="Sugiura Y."/>
            <person name="Maeda R."/>
            <person name="Honda K."/>
            <person name="Sakurai N."/>
            <person name="Takahashi Y."/>
            <person name="Watada M."/>
            <person name="Katoh T."/>
            <person name="Gotoh A."/>
            <person name="Gotoh Y."/>
            <person name="Taniguchi I."/>
            <person name="Nakamura K."/>
            <person name="Hayashi T."/>
            <person name="Katayama T."/>
            <person name="Uemura T."/>
            <person name="Hattori Y."/>
        </authorList>
    </citation>
    <scope>NUCLEOTIDE SEQUENCE [LARGE SCALE GENOMIC DNA]</scope>
    <source>
        <strain evidence="15 16">SC-9</strain>
    </source>
</reference>
<evidence type="ECO:0000256" key="14">
    <source>
        <dbReference type="RuleBase" id="RU361156"/>
    </source>
</evidence>
<dbReference type="GO" id="GO:0004185">
    <property type="term" value="F:serine-type carboxypeptidase activity"/>
    <property type="evidence" value="ECO:0007669"/>
    <property type="project" value="UniProtKB-UniRule"/>
</dbReference>
<evidence type="ECO:0000256" key="4">
    <source>
        <dbReference type="ARBA" id="ARBA00022645"/>
    </source>
</evidence>
<dbReference type="GO" id="GO:0006508">
    <property type="term" value="P:proteolysis"/>
    <property type="evidence" value="ECO:0007669"/>
    <property type="project" value="UniProtKB-KW"/>
</dbReference>
<organism evidence="15 16">
    <name type="scientific">Saccharomycopsis crataegensis</name>
    <dbReference type="NCBI Taxonomy" id="43959"/>
    <lineage>
        <taxon>Eukaryota</taxon>
        <taxon>Fungi</taxon>
        <taxon>Dikarya</taxon>
        <taxon>Ascomycota</taxon>
        <taxon>Saccharomycotina</taxon>
        <taxon>Saccharomycetes</taxon>
        <taxon>Saccharomycopsidaceae</taxon>
        <taxon>Saccharomycopsis</taxon>
    </lineage>
</organism>
<dbReference type="Pfam" id="PF00450">
    <property type="entry name" value="Peptidase_S10"/>
    <property type="match status" value="1"/>
</dbReference>
<keyword evidence="9 14" id="KW-0378">Hydrolase</keyword>
<evidence type="ECO:0000313" key="15">
    <source>
        <dbReference type="EMBL" id="GMM34865.1"/>
    </source>
</evidence>
<evidence type="ECO:0000256" key="6">
    <source>
        <dbReference type="ARBA" id="ARBA00022692"/>
    </source>
</evidence>
<dbReference type="PROSITE" id="PS00560">
    <property type="entry name" value="CARBOXYPEPT_SER_HIS"/>
    <property type="match status" value="1"/>
</dbReference>
<name>A0AAV5QKI0_9ASCO</name>
<keyword evidence="12" id="KW-0472">Membrane</keyword>
<evidence type="ECO:0000313" key="16">
    <source>
        <dbReference type="Proteomes" id="UP001360560"/>
    </source>
</evidence>
<evidence type="ECO:0000256" key="1">
    <source>
        <dbReference type="ARBA" id="ARBA00001003"/>
    </source>
</evidence>
<keyword evidence="11" id="KW-0333">Golgi apparatus</keyword>
<evidence type="ECO:0000256" key="9">
    <source>
        <dbReference type="ARBA" id="ARBA00022801"/>
    </source>
</evidence>
<comment type="catalytic activity">
    <reaction evidence="1">
        <text>Preferential release of a C-terminal arginine or lysine residue.</text>
        <dbReference type="EC" id="3.4.16.6"/>
    </reaction>
</comment>
<evidence type="ECO:0000256" key="11">
    <source>
        <dbReference type="ARBA" id="ARBA00023034"/>
    </source>
</evidence>